<dbReference type="PROSITE" id="PS51186">
    <property type="entry name" value="GNAT"/>
    <property type="match status" value="1"/>
</dbReference>
<dbReference type="InterPro" id="IPR016181">
    <property type="entry name" value="Acyl_CoA_acyltransferase"/>
</dbReference>
<dbReference type="InterPro" id="IPR050832">
    <property type="entry name" value="Bact_Acetyltransf"/>
</dbReference>
<feature type="domain" description="N-acetyltransferase" evidence="3">
    <location>
        <begin position="30"/>
        <end position="182"/>
    </location>
</feature>
<gene>
    <name evidence="4" type="ORF">I7X39_19990</name>
</gene>
<sequence length="186" mass="20524">MRNACGWGEALTLCKQALEQAEPWRPQPRAPLRWARPEDLPALVALLADDELGARRENPAQLQPYAKAWAAIARDPRHGVLVLEQEGELRGMLQFSELPGLSQCGQWRAQIESVRVARAHRSQGLGRQLVLEALRLAAAQGCGLAQLTTDTRRPAAQRFYERLGFVASHAGMKQMLAADRATARSA</sequence>
<keyword evidence="1" id="KW-0808">Transferase</keyword>
<dbReference type="Proteomes" id="UP000613266">
    <property type="component" value="Unassembled WGS sequence"/>
</dbReference>
<dbReference type="GO" id="GO:0016747">
    <property type="term" value="F:acyltransferase activity, transferring groups other than amino-acyl groups"/>
    <property type="evidence" value="ECO:0007669"/>
    <property type="project" value="InterPro"/>
</dbReference>
<dbReference type="EMBL" id="JAEDAK010000019">
    <property type="protein sequence ID" value="MBH9579181.1"/>
    <property type="molecule type" value="Genomic_DNA"/>
</dbReference>
<dbReference type="PANTHER" id="PTHR43877">
    <property type="entry name" value="AMINOALKYLPHOSPHONATE N-ACETYLTRANSFERASE-RELATED-RELATED"/>
    <property type="match status" value="1"/>
</dbReference>
<keyword evidence="5" id="KW-1185">Reference proteome</keyword>
<dbReference type="Pfam" id="PF00583">
    <property type="entry name" value="Acetyltransf_1"/>
    <property type="match status" value="1"/>
</dbReference>
<name>A0A931NIB9_9BURK</name>
<dbReference type="AlphaFoldDB" id="A0A931NIB9"/>
<proteinExistence type="predicted"/>
<dbReference type="Gene3D" id="3.40.630.30">
    <property type="match status" value="1"/>
</dbReference>
<protein>
    <submittedName>
        <fullName evidence="4">GNAT family N-acetyltransferase</fullName>
    </submittedName>
</protein>
<evidence type="ECO:0000313" key="4">
    <source>
        <dbReference type="EMBL" id="MBH9579181.1"/>
    </source>
</evidence>
<evidence type="ECO:0000259" key="3">
    <source>
        <dbReference type="PROSITE" id="PS51186"/>
    </source>
</evidence>
<dbReference type="CDD" id="cd04301">
    <property type="entry name" value="NAT_SF"/>
    <property type="match status" value="1"/>
</dbReference>
<dbReference type="SUPFAM" id="SSF55729">
    <property type="entry name" value="Acyl-CoA N-acyltransferases (Nat)"/>
    <property type="match status" value="1"/>
</dbReference>
<evidence type="ECO:0000313" key="5">
    <source>
        <dbReference type="Proteomes" id="UP000613266"/>
    </source>
</evidence>
<keyword evidence="2" id="KW-0012">Acyltransferase</keyword>
<accession>A0A931NIB9</accession>
<evidence type="ECO:0000256" key="2">
    <source>
        <dbReference type="ARBA" id="ARBA00023315"/>
    </source>
</evidence>
<comment type="caution">
    <text evidence="4">The sequence shown here is derived from an EMBL/GenBank/DDBJ whole genome shotgun (WGS) entry which is preliminary data.</text>
</comment>
<evidence type="ECO:0000256" key="1">
    <source>
        <dbReference type="ARBA" id="ARBA00022679"/>
    </source>
</evidence>
<dbReference type="PANTHER" id="PTHR43877:SF2">
    <property type="entry name" value="AMINOALKYLPHOSPHONATE N-ACETYLTRANSFERASE-RELATED"/>
    <property type="match status" value="1"/>
</dbReference>
<organism evidence="4 5">
    <name type="scientific">Inhella proteolytica</name>
    <dbReference type="NCBI Taxonomy" id="2795029"/>
    <lineage>
        <taxon>Bacteria</taxon>
        <taxon>Pseudomonadati</taxon>
        <taxon>Pseudomonadota</taxon>
        <taxon>Betaproteobacteria</taxon>
        <taxon>Burkholderiales</taxon>
        <taxon>Sphaerotilaceae</taxon>
        <taxon>Inhella</taxon>
    </lineage>
</organism>
<reference evidence="4" key="1">
    <citation type="submission" date="2020-12" db="EMBL/GenBank/DDBJ databases">
        <title>The genome sequence of Inhella sp. 1Y17.</title>
        <authorList>
            <person name="Liu Y."/>
        </authorList>
    </citation>
    <scope>NUCLEOTIDE SEQUENCE</scope>
    <source>
        <strain evidence="4">1Y17</strain>
    </source>
</reference>
<dbReference type="InterPro" id="IPR000182">
    <property type="entry name" value="GNAT_dom"/>
</dbReference>